<dbReference type="PRINTS" id="PR00738">
    <property type="entry name" value="GLHYDRLASE20"/>
</dbReference>
<keyword evidence="5" id="KW-0326">Glycosidase</keyword>
<gene>
    <name evidence="9" type="ORF">SNE25_26320</name>
</gene>
<name>A0ABZ0TJ69_9SPHI</name>
<dbReference type="CDD" id="cd06563">
    <property type="entry name" value="GH20_chitobiase-like"/>
    <property type="match status" value="1"/>
</dbReference>
<evidence type="ECO:0000259" key="8">
    <source>
        <dbReference type="Pfam" id="PF02838"/>
    </source>
</evidence>
<evidence type="ECO:0000256" key="1">
    <source>
        <dbReference type="ARBA" id="ARBA00001231"/>
    </source>
</evidence>
<dbReference type="PANTHER" id="PTHR22600">
    <property type="entry name" value="BETA-HEXOSAMINIDASE"/>
    <property type="match status" value="1"/>
</dbReference>
<evidence type="ECO:0000256" key="4">
    <source>
        <dbReference type="ARBA" id="ARBA00022801"/>
    </source>
</evidence>
<dbReference type="PIRSF" id="PIRSF001093">
    <property type="entry name" value="B-hxosamndse_ab_euk"/>
    <property type="match status" value="1"/>
</dbReference>
<dbReference type="InterPro" id="IPR015883">
    <property type="entry name" value="Glyco_hydro_20_cat"/>
</dbReference>
<dbReference type="InterPro" id="IPR015882">
    <property type="entry name" value="HEX_bac_N"/>
</dbReference>
<feature type="domain" description="Beta-hexosaminidase bacterial type N-terminal" evidence="8">
    <location>
        <begin position="31"/>
        <end position="142"/>
    </location>
</feature>
<dbReference type="InterPro" id="IPR017853">
    <property type="entry name" value="GH"/>
</dbReference>
<dbReference type="Pfam" id="PF02838">
    <property type="entry name" value="Glyco_hydro_20b"/>
    <property type="match status" value="1"/>
</dbReference>
<proteinExistence type="inferred from homology"/>
<dbReference type="Proteomes" id="UP001324380">
    <property type="component" value="Chromosome"/>
</dbReference>
<evidence type="ECO:0000256" key="6">
    <source>
        <dbReference type="SAM" id="SignalP"/>
    </source>
</evidence>
<evidence type="ECO:0000256" key="5">
    <source>
        <dbReference type="ARBA" id="ARBA00023295"/>
    </source>
</evidence>
<dbReference type="EMBL" id="CP139558">
    <property type="protein sequence ID" value="WPU92844.1"/>
    <property type="molecule type" value="Genomic_DNA"/>
</dbReference>
<comment type="catalytic activity">
    <reaction evidence="1">
        <text>Hydrolysis of terminal non-reducing N-acetyl-D-hexosamine residues in N-acetyl-beta-D-hexosaminides.</text>
        <dbReference type="EC" id="3.2.1.52"/>
    </reaction>
</comment>
<keyword evidence="6" id="KW-0732">Signal</keyword>
<evidence type="ECO:0000256" key="2">
    <source>
        <dbReference type="ARBA" id="ARBA00006285"/>
    </source>
</evidence>
<organism evidence="9 10">
    <name type="scientific">Mucilaginibacter sabulilitoris</name>
    <dbReference type="NCBI Taxonomy" id="1173583"/>
    <lineage>
        <taxon>Bacteria</taxon>
        <taxon>Pseudomonadati</taxon>
        <taxon>Bacteroidota</taxon>
        <taxon>Sphingobacteriia</taxon>
        <taxon>Sphingobacteriales</taxon>
        <taxon>Sphingobacteriaceae</taxon>
        <taxon>Mucilaginibacter</taxon>
    </lineage>
</organism>
<sequence length="528" mass="59502">MLRNYYNHLKLSKIFVALFAGMLAAVTAGAQNIIPQPQHIAYRPGAFIINSATKIVAAGNLTNQGAFLQEKIAILTGYRLAIVNESKKTINNSISLKNNIRVTGNESYHLNITSNRVVIEAGTSGGLFYGCVSLVQLLPLPETTTDVKEQGILLRAVDVTDAPRFKWRGLMLDVSRTFMSPDYVKSTIDRMAFYKLNILHLHLTDDQGWRMPVKGYSQLNIQASRFDTLYHEPKEVEGYYTTTDIQQLVSYAASRNVELVPEIESPGHSHAALFAYPELLCNYKISPVAPFSKGPAVNDVFCVGNPATLNFFQTVIGETAQLFPSGYLHLGGDEVPRNYWQSCPRCQEVVFAEKLPNTSALQGYFMQKLHDFVVKQGKRPVAWDEILHDNEFLTKDWIVMSWTGSQPGLQAASKGYDVVMTPTSHMYFDYGYDAINTKKVFDFNPFEGAAPGDTLKKHILGIQANFWSHIDRTPAKTDYQLFPRILGLAERAWSAADDLDYAAFRLRQRYHRRWLELMGVNYYAGDFN</sequence>
<dbReference type="SUPFAM" id="SSF51445">
    <property type="entry name" value="(Trans)glycosidases"/>
    <property type="match status" value="1"/>
</dbReference>
<dbReference type="RefSeq" id="WP_321562004.1">
    <property type="nucleotide sequence ID" value="NZ_CP139558.1"/>
</dbReference>
<accession>A0ABZ0TJ69</accession>
<evidence type="ECO:0000256" key="3">
    <source>
        <dbReference type="ARBA" id="ARBA00012663"/>
    </source>
</evidence>
<feature type="signal peptide" evidence="6">
    <location>
        <begin position="1"/>
        <end position="30"/>
    </location>
</feature>
<dbReference type="SUPFAM" id="SSF55545">
    <property type="entry name" value="beta-N-acetylhexosaminidase-like domain"/>
    <property type="match status" value="1"/>
</dbReference>
<feature type="chain" id="PRO_5047274587" description="beta-N-acetylhexosaminidase" evidence="6">
    <location>
        <begin position="31"/>
        <end position="528"/>
    </location>
</feature>
<dbReference type="InterPro" id="IPR029018">
    <property type="entry name" value="Hex-like_dom2"/>
</dbReference>
<feature type="domain" description="Glycoside hydrolase family 20 catalytic" evidence="7">
    <location>
        <begin position="165"/>
        <end position="495"/>
    </location>
</feature>
<dbReference type="PANTHER" id="PTHR22600:SF57">
    <property type="entry name" value="BETA-N-ACETYLHEXOSAMINIDASE"/>
    <property type="match status" value="1"/>
</dbReference>
<dbReference type="Pfam" id="PF00728">
    <property type="entry name" value="Glyco_hydro_20"/>
    <property type="match status" value="1"/>
</dbReference>
<evidence type="ECO:0000313" key="10">
    <source>
        <dbReference type="Proteomes" id="UP001324380"/>
    </source>
</evidence>
<comment type="similarity">
    <text evidence="2">Belongs to the glycosyl hydrolase 20 family.</text>
</comment>
<keyword evidence="4" id="KW-0378">Hydrolase</keyword>
<dbReference type="Gene3D" id="3.20.20.80">
    <property type="entry name" value="Glycosidases"/>
    <property type="match status" value="1"/>
</dbReference>
<protein>
    <recommendedName>
        <fullName evidence="3">beta-N-acetylhexosaminidase</fullName>
        <ecNumber evidence="3">3.2.1.52</ecNumber>
    </recommendedName>
</protein>
<dbReference type="InterPro" id="IPR025705">
    <property type="entry name" value="Beta_hexosaminidase_sua/sub"/>
</dbReference>
<reference evidence="9 10" key="1">
    <citation type="submission" date="2023-11" db="EMBL/GenBank/DDBJ databases">
        <title>Analysis of the Genomes of Mucilaginibacter gossypii cycad 4 and M. sabulilitoris SNA2: microbes with the potential for plant growth promotion.</title>
        <authorList>
            <person name="Hirsch A.M."/>
            <person name="Humm E."/>
            <person name="Rubbi M."/>
            <person name="Del Vecchio G."/>
            <person name="Ha S.M."/>
            <person name="Pellegrini M."/>
            <person name="Gunsalus R.P."/>
        </authorList>
    </citation>
    <scope>NUCLEOTIDE SEQUENCE [LARGE SCALE GENOMIC DNA]</scope>
    <source>
        <strain evidence="9 10">SNA2</strain>
    </source>
</reference>
<dbReference type="Gene3D" id="3.30.379.10">
    <property type="entry name" value="Chitobiase/beta-hexosaminidase domain 2-like"/>
    <property type="match status" value="1"/>
</dbReference>
<dbReference type="EC" id="3.2.1.52" evidence="3"/>
<evidence type="ECO:0000259" key="7">
    <source>
        <dbReference type="Pfam" id="PF00728"/>
    </source>
</evidence>
<evidence type="ECO:0000313" key="9">
    <source>
        <dbReference type="EMBL" id="WPU92844.1"/>
    </source>
</evidence>
<keyword evidence="10" id="KW-1185">Reference proteome</keyword>